<keyword evidence="4 8" id="KW-1003">Cell membrane</keyword>
<keyword evidence="6 8" id="KW-1133">Transmembrane helix</keyword>
<feature type="transmembrane region" description="Helical" evidence="8">
    <location>
        <begin position="67"/>
        <end position="88"/>
    </location>
</feature>
<dbReference type="EMBL" id="CP006842">
    <property type="protein sequence ID" value="AHW64446.1"/>
    <property type="molecule type" value="Genomic_DNA"/>
</dbReference>
<accession>X5ECV9</accession>
<evidence type="ECO:0000256" key="7">
    <source>
        <dbReference type="ARBA" id="ARBA00023136"/>
    </source>
</evidence>
<dbReference type="Proteomes" id="UP000023703">
    <property type="component" value="Chromosome"/>
</dbReference>
<dbReference type="OrthoDB" id="3872971at2"/>
<evidence type="ECO:0000256" key="3">
    <source>
        <dbReference type="ARBA" id="ARBA00022448"/>
    </source>
</evidence>
<keyword evidence="3" id="KW-0813">Transport</keyword>
<sequence>MELILLVFVTILIGSCMQRVSGMGVGLIGGPVLSIAIGPVEGIMVINALAAINAAMSTVTVRRDVDWGKFALIGSVMVLGAVPGTWLIHVMSPAVLQVVVGALLLIALGVTSFGKRFIPAVSGRLPAAVSGVIGGFSNTLAGVAGPVITVYAQASRWDQRTFAATLQPLFIVSGLVSFAIKYFTGAGDISSEPWGIWPAAVVAMVIGIAVGMVFSRRIDREKARMLAVSMAALGGVTVLVRGILSLM</sequence>
<feature type="transmembrane region" description="Helical" evidence="8">
    <location>
        <begin position="32"/>
        <end position="55"/>
    </location>
</feature>
<dbReference type="KEGG" id="cgy:CGLY_10005"/>
<feature type="transmembrane region" description="Helical" evidence="8">
    <location>
        <begin position="162"/>
        <end position="183"/>
    </location>
</feature>
<name>X5ECV9_9CORY</name>
<feature type="transmembrane region" description="Helical" evidence="8">
    <location>
        <begin position="94"/>
        <end position="114"/>
    </location>
</feature>
<dbReference type="HOGENOM" id="CLU_054750_6_0_11"/>
<protein>
    <recommendedName>
        <fullName evidence="8">Probable membrane transporter protein</fullName>
    </recommendedName>
</protein>
<evidence type="ECO:0000313" key="10">
    <source>
        <dbReference type="Proteomes" id="UP000023703"/>
    </source>
</evidence>
<feature type="transmembrane region" description="Helical" evidence="8">
    <location>
        <begin position="226"/>
        <end position="244"/>
    </location>
</feature>
<dbReference type="InterPro" id="IPR002781">
    <property type="entry name" value="TM_pro_TauE-like"/>
</dbReference>
<dbReference type="PANTHER" id="PTHR30269:SF37">
    <property type="entry name" value="MEMBRANE TRANSPORTER PROTEIN"/>
    <property type="match status" value="1"/>
</dbReference>
<dbReference type="InterPro" id="IPR052017">
    <property type="entry name" value="TSUP"/>
</dbReference>
<dbReference type="GO" id="GO:0005886">
    <property type="term" value="C:plasma membrane"/>
    <property type="evidence" value="ECO:0007669"/>
    <property type="project" value="UniProtKB-SubCell"/>
</dbReference>
<evidence type="ECO:0000256" key="8">
    <source>
        <dbReference type="RuleBase" id="RU363041"/>
    </source>
</evidence>
<comment type="subcellular location">
    <subcellularLocation>
        <location evidence="1 8">Cell membrane</location>
        <topology evidence="1 8">Multi-pass membrane protein</topology>
    </subcellularLocation>
</comment>
<dbReference type="AlphaFoldDB" id="X5ECV9"/>
<keyword evidence="7 8" id="KW-0472">Membrane</keyword>
<keyword evidence="5 8" id="KW-0812">Transmembrane</keyword>
<evidence type="ECO:0000256" key="6">
    <source>
        <dbReference type="ARBA" id="ARBA00022989"/>
    </source>
</evidence>
<evidence type="ECO:0000256" key="2">
    <source>
        <dbReference type="ARBA" id="ARBA00009142"/>
    </source>
</evidence>
<gene>
    <name evidence="9" type="ORF">CGLY_10005</name>
</gene>
<dbReference type="PANTHER" id="PTHR30269">
    <property type="entry name" value="TRANSMEMBRANE PROTEIN YFCA"/>
    <property type="match status" value="1"/>
</dbReference>
<dbReference type="RefSeq" id="WP_038549167.1">
    <property type="nucleotide sequence ID" value="NZ_CP006842.1"/>
</dbReference>
<comment type="similarity">
    <text evidence="2 8">Belongs to the 4-toluene sulfonate uptake permease (TSUP) (TC 2.A.102) family.</text>
</comment>
<dbReference type="STRING" id="1404245.CGLY_10005"/>
<organism evidence="9 10">
    <name type="scientific">Corynebacterium glyciniphilum AJ 3170</name>
    <dbReference type="NCBI Taxonomy" id="1404245"/>
    <lineage>
        <taxon>Bacteria</taxon>
        <taxon>Bacillati</taxon>
        <taxon>Actinomycetota</taxon>
        <taxon>Actinomycetes</taxon>
        <taxon>Mycobacteriales</taxon>
        <taxon>Corynebacteriaceae</taxon>
        <taxon>Corynebacterium</taxon>
    </lineage>
</organism>
<feature type="transmembrane region" description="Helical" evidence="8">
    <location>
        <begin position="195"/>
        <end position="214"/>
    </location>
</feature>
<evidence type="ECO:0000256" key="4">
    <source>
        <dbReference type="ARBA" id="ARBA00022475"/>
    </source>
</evidence>
<reference evidence="9 10" key="1">
    <citation type="journal article" date="2015" name="Int. J. Syst. Evol. Microbiol.">
        <title>Revisiting Corynebacterium glyciniphilum (ex Kubota et al., 1972) sp. nov., nom. rev., isolated from putrefied banana.</title>
        <authorList>
            <person name="Al-Dilaimi A."/>
            <person name="Bednarz H."/>
            <person name="Lomker A."/>
            <person name="Niehaus K."/>
            <person name="Kalinowski J."/>
            <person name="Ruckert C."/>
        </authorList>
    </citation>
    <scope>NUCLEOTIDE SEQUENCE [LARGE SCALE GENOMIC DNA]</scope>
    <source>
        <strain evidence="9">AJ 3170</strain>
    </source>
</reference>
<dbReference type="Pfam" id="PF01925">
    <property type="entry name" value="TauE"/>
    <property type="match status" value="1"/>
</dbReference>
<keyword evidence="10" id="KW-1185">Reference proteome</keyword>
<proteinExistence type="inferred from homology"/>
<dbReference type="eggNOG" id="COG0730">
    <property type="taxonomic scope" value="Bacteria"/>
</dbReference>
<evidence type="ECO:0000256" key="1">
    <source>
        <dbReference type="ARBA" id="ARBA00004651"/>
    </source>
</evidence>
<evidence type="ECO:0000313" key="9">
    <source>
        <dbReference type="EMBL" id="AHW64446.1"/>
    </source>
</evidence>
<evidence type="ECO:0000256" key="5">
    <source>
        <dbReference type="ARBA" id="ARBA00022692"/>
    </source>
</evidence>